<evidence type="ECO:0000256" key="1">
    <source>
        <dbReference type="SAM" id="MobiDB-lite"/>
    </source>
</evidence>
<evidence type="ECO:0000313" key="3">
    <source>
        <dbReference type="Proteomes" id="UP000287651"/>
    </source>
</evidence>
<feature type="compositionally biased region" description="Polar residues" evidence="1">
    <location>
        <begin position="74"/>
        <end position="84"/>
    </location>
</feature>
<proteinExistence type="predicted"/>
<name>A0A426YSZ4_ENSVE</name>
<feature type="compositionally biased region" description="Low complexity" evidence="1">
    <location>
        <begin position="25"/>
        <end position="34"/>
    </location>
</feature>
<organism evidence="2 3">
    <name type="scientific">Ensete ventricosum</name>
    <name type="common">Abyssinian banana</name>
    <name type="synonym">Musa ensete</name>
    <dbReference type="NCBI Taxonomy" id="4639"/>
    <lineage>
        <taxon>Eukaryota</taxon>
        <taxon>Viridiplantae</taxon>
        <taxon>Streptophyta</taxon>
        <taxon>Embryophyta</taxon>
        <taxon>Tracheophyta</taxon>
        <taxon>Spermatophyta</taxon>
        <taxon>Magnoliopsida</taxon>
        <taxon>Liliopsida</taxon>
        <taxon>Zingiberales</taxon>
        <taxon>Musaceae</taxon>
        <taxon>Ensete</taxon>
    </lineage>
</organism>
<feature type="non-terminal residue" evidence="2">
    <location>
        <position position="127"/>
    </location>
</feature>
<protein>
    <submittedName>
        <fullName evidence="2">Uncharacterized protein</fullName>
    </submittedName>
</protein>
<dbReference type="AlphaFoldDB" id="A0A426YSZ4"/>
<gene>
    <name evidence="2" type="ORF">B296_00048848</name>
</gene>
<evidence type="ECO:0000313" key="2">
    <source>
        <dbReference type="EMBL" id="RRT54863.1"/>
    </source>
</evidence>
<feature type="region of interest" description="Disordered" evidence="1">
    <location>
        <begin position="1"/>
        <end position="96"/>
    </location>
</feature>
<dbReference type="Proteomes" id="UP000287651">
    <property type="component" value="Unassembled WGS sequence"/>
</dbReference>
<comment type="caution">
    <text evidence="2">The sequence shown here is derived from an EMBL/GenBank/DDBJ whole genome shotgun (WGS) entry which is preliminary data.</text>
</comment>
<sequence>MKRSEPPTENPCDSTNAVGVRKHGTATTGTVTIGAGRGLAAGEAMAPARSCENDRPSTLAGDGDASGPPPATAATRSSSECSSATEDDDAGGDPVPVAFSRAKLAFSSAMEASRSFLGFRSPKPRRG</sequence>
<reference evidence="2 3" key="1">
    <citation type="journal article" date="2014" name="Agronomy (Basel)">
        <title>A Draft Genome Sequence for Ensete ventricosum, the Drought-Tolerant Tree Against Hunger.</title>
        <authorList>
            <person name="Harrison J."/>
            <person name="Moore K.A."/>
            <person name="Paszkiewicz K."/>
            <person name="Jones T."/>
            <person name="Grant M."/>
            <person name="Ambacheew D."/>
            <person name="Muzemil S."/>
            <person name="Studholme D.J."/>
        </authorList>
    </citation>
    <scope>NUCLEOTIDE SEQUENCE [LARGE SCALE GENOMIC DNA]</scope>
</reference>
<dbReference type="EMBL" id="AMZH03010376">
    <property type="protein sequence ID" value="RRT54863.1"/>
    <property type="molecule type" value="Genomic_DNA"/>
</dbReference>
<accession>A0A426YSZ4</accession>